<feature type="domain" description="HD/PDEase" evidence="1">
    <location>
        <begin position="28"/>
        <end position="147"/>
    </location>
</feature>
<dbReference type="InterPro" id="IPR003607">
    <property type="entry name" value="HD/PDEase_dom"/>
</dbReference>
<dbReference type="EMBL" id="AMRM01000003">
    <property type="protein sequence ID" value="EKF20222.1"/>
    <property type="molecule type" value="Genomic_DNA"/>
</dbReference>
<sequence length="227" mass="24714">MTQSMDTLSAWQARFEQDLQNAWGDAIDGSHDLGHVRRVWLNCRRIDAGETATCDAHVLLASAYFHDLVNLPKNAPDRSQASRRSAEAASAILSGHGWNEDRVRAAAHAIEAHSFSASIAPRTQEARVLQDADRLEALGALGIARTFYIAGKMDASLFDFDDPLAGNRPLDDKRFALDHFASKLLGLAATMQTETGRALAEKRSAVLLQFRDQLASEIGAGMQDAIA</sequence>
<dbReference type="PANTHER" id="PTHR33594:SF1">
    <property type="entry name" value="HD_PDEASE DOMAIN-CONTAINING PROTEIN"/>
    <property type="match status" value="1"/>
</dbReference>
<dbReference type="SMART" id="SM00471">
    <property type="entry name" value="HDc"/>
    <property type="match status" value="1"/>
</dbReference>
<dbReference type="eggNOG" id="COG1418">
    <property type="taxonomic scope" value="Bacteria"/>
</dbReference>
<dbReference type="PANTHER" id="PTHR33594">
    <property type="entry name" value="SUPERFAMILY HYDROLASE, PUTATIVE (AFU_ORTHOLOGUE AFUA_1G03035)-RELATED"/>
    <property type="match status" value="1"/>
</dbReference>
<dbReference type="Proteomes" id="UP000006786">
    <property type="component" value="Unassembled WGS sequence"/>
</dbReference>
<evidence type="ECO:0000259" key="1">
    <source>
        <dbReference type="SMART" id="SM00471"/>
    </source>
</evidence>
<name>K2MS95_9HYPH</name>
<reference evidence="2 3" key="1">
    <citation type="journal article" date="2012" name="J. Bacteriol.">
        <title>Genome Sequence of Nitratireductor pacificus Type Strain pht-3B.</title>
        <authorList>
            <person name="Lai Q."/>
            <person name="Li G."/>
            <person name="Shao Z."/>
        </authorList>
    </citation>
    <scope>NUCLEOTIDE SEQUENCE [LARGE SCALE GENOMIC DNA]</scope>
    <source>
        <strain evidence="3">pht-3B</strain>
    </source>
</reference>
<proteinExistence type="predicted"/>
<dbReference type="PATRIC" id="fig|391937.3.peg.658"/>
<evidence type="ECO:0000313" key="2">
    <source>
        <dbReference type="EMBL" id="EKF20222.1"/>
    </source>
</evidence>
<keyword evidence="3" id="KW-1185">Reference proteome</keyword>
<dbReference type="Pfam" id="PF01966">
    <property type="entry name" value="HD"/>
    <property type="match status" value="1"/>
</dbReference>
<accession>K2MS95</accession>
<dbReference type="STRING" id="391937.NA2_03172"/>
<dbReference type="SUPFAM" id="SSF109604">
    <property type="entry name" value="HD-domain/PDEase-like"/>
    <property type="match status" value="1"/>
</dbReference>
<comment type="caution">
    <text evidence="2">The sequence shown here is derived from an EMBL/GenBank/DDBJ whole genome shotgun (WGS) entry which is preliminary data.</text>
</comment>
<dbReference type="AlphaFoldDB" id="K2MS95"/>
<gene>
    <name evidence="2" type="ORF">NA2_03172</name>
</gene>
<dbReference type="CDD" id="cd00077">
    <property type="entry name" value="HDc"/>
    <property type="match status" value="1"/>
</dbReference>
<organism evidence="2 3">
    <name type="scientific">Nitratireductor pacificus pht-3B</name>
    <dbReference type="NCBI Taxonomy" id="391937"/>
    <lineage>
        <taxon>Bacteria</taxon>
        <taxon>Pseudomonadati</taxon>
        <taxon>Pseudomonadota</taxon>
        <taxon>Alphaproteobacteria</taxon>
        <taxon>Hyphomicrobiales</taxon>
        <taxon>Phyllobacteriaceae</taxon>
        <taxon>Nitratireductor</taxon>
    </lineage>
</organism>
<dbReference type="InterPro" id="IPR006674">
    <property type="entry name" value="HD_domain"/>
</dbReference>
<dbReference type="Gene3D" id="1.10.3210.50">
    <property type="match status" value="1"/>
</dbReference>
<protein>
    <submittedName>
        <fullName evidence="2">HD domain protein YedJ</fullName>
    </submittedName>
</protein>
<evidence type="ECO:0000313" key="3">
    <source>
        <dbReference type="Proteomes" id="UP000006786"/>
    </source>
</evidence>